<sequence length="56" mass="6464">MPVILDPNDYDRWLGTDSDPRDLLRPYSSKKMEAWPVSTRVNSPANNDPSLTDRLF</sequence>
<dbReference type="AlphaFoldDB" id="A0A1W6ZLY2"/>
<dbReference type="EMBL" id="CP021112">
    <property type="protein sequence ID" value="ARP98257.1"/>
    <property type="molecule type" value="Genomic_DNA"/>
</dbReference>
<dbReference type="SUPFAM" id="SSF143081">
    <property type="entry name" value="BB1717-like"/>
    <property type="match status" value="1"/>
</dbReference>
<keyword evidence="3" id="KW-1185">Reference proteome</keyword>
<evidence type="ECO:0000256" key="1">
    <source>
        <dbReference type="SAM" id="MobiDB-lite"/>
    </source>
</evidence>
<evidence type="ECO:0008006" key="4">
    <source>
        <dbReference type="Google" id="ProtNLM"/>
    </source>
</evidence>
<name>A0A1W6ZLY2_9HYPH</name>
<dbReference type="Proteomes" id="UP000194137">
    <property type="component" value="Chromosome"/>
</dbReference>
<feature type="compositionally biased region" description="Polar residues" evidence="1">
    <location>
        <begin position="39"/>
        <end position="50"/>
    </location>
</feature>
<reference evidence="2 3" key="1">
    <citation type="submission" date="2017-05" db="EMBL/GenBank/DDBJ databases">
        <title>Full genome sequence of Pseudorhodoplanes sinuspersici.</title>
        <authorList>
            <person name="Dastgheib S.M.M."/>
            <person name="Shavandi M."/>
            <person name="Tirandaz H."/>
        </authorList>
    </citation>
    <scope>NUCLEOTIDE SEQUENCE [LARGE SCALE GENOMIC DNA]</scope>
    <source>
        <strain evidence="2 3">RIPI110</strain>
    </source>
</reference>
<organism evidence="2 3">
    <name type="scientific">Pseudorhodoplanes sinuspersici</name>
    <dbReference type="NCBI Taxonomy" id="1235591"/>
    <lineage>
        <taxon>Bacteria</taxon>
        <taxon>Pseudomonadati</taxon>
        <taxon>Pseudomonadota</taxon>
        <taxon>Alphaproteobacteria</taxon>
        <taxon>Hyphomicrobiales</taxon>
        <taxon>Pseudorhodoplanes</taxon>
    </lineage>
</organism>
<dbReference type="Gene3D" id="3.90.1680.10">
    <property type="entry name" value="SOS response associated peptidase-like"/>
    <property type="match status" value="1"/>
</dbReference>
<dbReference type="Pfam" id="PF02586">
    <property type="entry name" value="SRAP"/>
    <property type="match status" value="1"/>
</dbReference>
<evidence type="ECO:0000313" key="3">
    <source>
        <dbReference type="Proteomes" id="UP000194137"/>
    </source>
</evidence>
<proteinExistence type="predicted"/>
<protein>
    <recommendedName>
        <fullName evidence="4">SOS response-associated peptidase</fullName>
    </recommendedName>
</protein>
<feature type="region of interest" description="Disordered" evidence="1">
    <location>
        <begin position="37"/>
        <end position="56"/>
    </location>
</feature>
<dbReference type="InterPro" id="IPR036590">
    <property type="entry name" value="SRAP-like"/>
</dbReference>
<dbReference type="KEGG" id="psin:CAK95_03485"/>
<gene>
    <name evidence="2" type="ORF">CAK95_03485</name>
</gene>
<accession>A0A1W6ZLY2</accession>
<evidence type="ECO:0000313" key="2">
    <source>
        <dbReference type="EMBL" id="ARP98257.1"/>
    </source>
</evidence>
<dbReference type="InterPro" id="IPR003738">
    <property type="entry name" value="SRAP"/>
</dbReference>
<dbReference type="GO" id="GO:0003697">
    <property type="term" value="F:single-stranded DNA binding"/>
    <property type="evidence" value="ECO:0007669"/>
    <property type="project" value="InterPro"/>
</dbReference>
<dbReference type="GO" id="GO:0106300">
    <property type="term" value="P:protein-DNA covalent cross-linking repair"/>
    <property type="evidence" value="ECO:0007669"/>
    <property type="project" value="InterPro"/>
</dbReference>
<dbReference type="STRING" id="1235591.CAK95_03485"/>